<dbReference type="Proteomes" id="UP001185069">
    <property type="component" value="Unassembled WGS sequence"/>
</dbReference>
<dbReference type="EMBL" id="JAVDQF010000001">
    <property type="protein sequence ID" value="MDR6269085.1"/>
    <property type="molecule type" value="Genomic_DNA"/>
</dbReference>
<reference evidence="1 2" key="1">
    <citation type="submission" date="2023-07" db="EMBL/GenBank/DDBJ databases">
        <title>Sequencing the genomes of 1000 actinobacteria strains.</title>
        <authorList>
            <person name="Klenk H.-P."/>
        </authorList>
    </citation>
    <scope>NUCLEOTIDE SEQUENCE [LARGE SCALE GENOMIC DNA]</scope>
    <source>
        <strain evidence="1 2">DSM 14555</strain>
    </source>
</reference>
<accession>A0ABU1J9I4</accession>
<evidence type="ECO:0000313" key="1">
    <source>
        <dbReference type="EMBL" id="MDR6269085.1"/>
    </source>
</evidence>
<keyword evidence="2" id="KW-1185">Reference proteome</keyword>
<dbReference type="Pfam" id="PF04417">
    <property type="entry name" value="DUF501"/>
    <property type="match status" value="1"/>
</dbReference>
<name>A0ABU1J9I4_9MICC</name>
<sequence length="211" mass="22231">MSSAQTPTAADLDTLSLQLGRPVRDVVAISARCVCGNPLVAATAPRLSNGIPFPTTFYLTHPVVTAAVSRIEADGEMNRMNDRLAADPELAAAHRRAHEAYLAARAEIGARAGTGPVPEIDGISAGGMPERVKCLHVLVGHALAAGPGSNPLGDETLQLIAPWWTAERCSCAGAWDIAAEVPSRDLSRHVRRQNQGYSVLNRDSEPGRDGA</sequence>
<dbReference type="RefSeq" id="WP_296363867.1">
    <property type="nucleotide sequence ID" value="NZ_BAAAHY010000001.1"/>
</dbReference>
<gene>
    <name evidence="1" type="ORF">JOE69_001323</name>
</gene>
<protein>
    <recommendedName>
        <fullName evidence="3">Septum formation initiator family protein</fullName>
    </recommendedName>
</protein>
<dbReference type="PANTHER" id="PTHR37163:SF1">
    <property type="entry name" value="DUF501 DOMAIN-CONTAINING PROTEIN"/>
    <property type="match status" value="1"/>
</dbReference>
<evidence type="ECO:0008006" key="3">
    <source>
        <dbReference type="Google" id="ProtNLM"/>
    </source>
</evidence>
<proteinExistence type="predicted"/>
<organism evidence="1 2">
    <name type="scientific">Arthrobacter russicus</name>
    <dbReference type="NCBI Taxonomy" id="172040"/>
    <lineage>
        <taxon>Bacteria</taxon>
        <taxon>Bacillati</taxon>
        <taxon>Actinomycetota</taxon>
        <taxon>Actinomycetes</taxon>
        <taxon>Micrococcales</taxon>
        <taxon>Micrococcaceae</taxon>
        <taxon>Arthrobacter</taxon>
    </lineage>
</organism>
<evidence type="ECO:0000313" key="2">
    <source>
        <dbReference type="Proteomes" id="UP001185069"/>
    </source>
</evidence>
<comment type="caution">
    <text evidence="1">The sequence shown here is derived from an EMBL/GenBank/DDBJ whole genome shotgun (WGS) entry which is preliminary data.</text>
</comment>
<dbReference type="PANTHER" id="PTHR37163">
    <property type="entry name" value="CONSERVED PROTEIN"/>
    <property type="match status" value="1"/>
</dbReference>
<dbReference type="InterPro" id="IPR007511">
    <property type="entry name" value="DUF501"/>
</dbReference>